<feature type="coiled-coil region" evidence="1">
    <location>
        <begin position="197"/>
        <end position="256"/>
    </location>
</feature>
<sequence>MSRQAHLPPRCPFQKKPLTSPVQNHFNPTSHQYNPLPPRHHKSISQSYILEEQPAWLDELLNESNSNSDGIMHRRSASDSFTLLDGLVSLEGFDKFDETESNASCESDSSLKTNCVYGPNSPRGKSNVTFAENAIVSALSEYVSPNPLQYLDRCISVSGAAQSELAVAGNVSGAADDVNAEAKAMKRHPGQRSRVRKLQYIAELERTVNTYEALESELAAKVASLLQQRVALSVENRELKQQMLRLQQEKVIVDAQYRSLRKELERLRYLTHSPNSKMSTRFRLSSAAEIGSEAAWQMLDFGKLDLN</sequence>
<evidence type="ECO:0000313" key="4">
    <source>
        <dbReference type="Proteomes" id="UP000187609"/>
    </source>
</evidence>
<dbReference type="KEGG" id="nau:109212206"/>
<dbReference type="PANTHER" id="PTHR46835:SF4">
    <property type="entry name" value="B-ZIP PROTEIN"/>
    <property type="match status" value="1"/>
</dbReference>
<dbReference type="OrthoDB" id="1906396at2759"/>
<dbReference type="GO" id="GO:0005634">
    <property type="term" value="C:nucleus"/>
    <property type="evidence" value="ECO:0007669"/>
    <property type="project" value="UniProtKB-ARBA"/>
</dbReference>
<feature type="compositionally biased region" description="Polar residues" evidence="2">
    <location>
        <begin position="20"/>
        <end position="33"/>
    </location>
</feature>
<evidence type="ECO:0000313" key="3">
    <source>
        <dbReference type="EMBL" id="OIT28789.1"/>
    </source>
</evidence>
<dbReference type="Gene3D" id="1.20.5.170">
    <property type="match status" value="1"/>
</dbReference>
<dbReference type="Proteomes" id="UP000187609">
    <property type="component" value="Unassembled WGS sequence"/>
</dbReference>
<dbReference type="PANTHER" id="PTHR46835">
    <property type="entry name" value="BASIC-LEUCINE ZIPPER (BZIP) TRANSCRIPTION FACTOR FAMILY PROTEIN-RELATED"/>
    <property type="match status" value="1"/>
</dbReference>
<dbReference type="InterPro" id="IPR044759">
    <property type="entry name" value="bZIP_RF2"/>
</dbReference>
<dbReference type="InterPro" id="IPR044797">
    <property type="entry name" value="At4g06598-like"/>
</dbReference>
<dbReference type="STRING" id="49451.A0A314KJC8"/>
<dbReference type="EMBL" id="MJEQ01001951">
    <property type="protein sequence ID" value="OIT28789.1"/>
    <property type="molecule type" value="Genomic_DNA"/>
</dbReference>
<evidence type="ECO:0000256" key="2">
    <source>
        <dbReference type="SAM" id="MobiDB-lite"/>
    </source>
</evidence>
<dbReference type="SMR" id="A0A314KJC8"/>
<dbReference type="GO" id="GO:0003700">
    <property type="term" value="F:DNA-binding transcription factor activity"/>
    <property type="evidence" value="ECO:0007669"/>
    <property type="project" value="InterPro"/>
</dbReference>
<comment type="caution">
    <text evidence="3">The sequence shown here is derived from an EMBL/GenBank/DDBJ whole genome shotgun (WGS) entry which is preliminary data.</text>
</comment>
<evidence type="ECO:0000256" key="1">
    <source>
        <dbReference type="SAM" id="Coils"/>
    </source>
</evidence>
<keyword evidence="1" id="KW-0175">Coiled coil</keyword>
<accession>A0A314KJC8</accession>
<protein>
    <submittedName>
        <fullName evidence="3">Basic leucine zipper 34</fullName>
    </submittedName>
</protein>
<gene>
    <name evidence="3" type="primary">BZIP34_2</name>
    <name evidence="3" type="ORF">A4A49_30619</name>
</gene>
<dbReference type="CDD" id="cd14703">
    <property type="entry name" value="bZIP_plant_RF2"/>
    <property type="match status" value="1"/>
</dbReference>
<name>A0A314KJC8_NICAT</name>
<reference evidence="3" key="1">
    <citation type="submission" date="2016-11" db="EMBL/GenBank/DDBJ databases">
        <title>The genome of Nicotiana attenuata.</title>
        <authorList>
            <person name="Xu S."/>
            <person name="Brockmoeller T."/>
            <person name="Gaquerel E."/>
            <person name="Navarro A."/>
            <person name="Kuhl H."/>
            <person name="Gase K."/>
            <person name="Ling Z."/>
            <person name="Zhou W."/>
            <person name="Kreitzer C."/>
            <person name="Stanke M."/>
            <person name="Tang H."/>
            <person name="Lyons E."/>
            <person name="Pandey P."/>
            <person name="Pandey S.P."/>
            <person name="Timmermann B."/>
            <person name="Baldwin I.T."/>
        </authorList>
    </citation>
    <scope>NUCLEOTIDE SEQUENCE [LARGE SCALE GENOMIC DNA]</scope>
    <source>
        <strain evidence="3">UT</strain>
    </source>
</reference>
<dbReference type="GeneID" id="109212206"/>
<dbReference type="Gramene" id="OIT28789">
    <property type="protein sequence ID" value="OIT28789"/>
    <property type="gene ID" value="A4A49_30619"/>
</dbReference>
<feature type="region of interest" description="Disordered" evidence="2">
    <location>
        <begin position="1"/>
        <end position="40"/>
    </location>
</feature>
<dbReference type="AlphaFoldDB" id="A0A314KJC8"/>
<proteinExistence type="predicted"/>
<organism evidence="3 4">
    <name type="scientific">Nicotiana attenuata</name>
    <name type="common">Coyote tobacco</name>
    <dbReference type="NCBI Taxonomy" id="49451"/>
    <lineage>
        <taxon>Eukaryota</taxon>
        <taxon>Viridiplantae</taxon>
        <taxon>Streptophyta</taxon>
        <taxon>Embryophyta</taxon>
        <taxon>Tracheophyta</taxon>
        <taxon>Spermatophyta</taxon>
        <taxon>Magnoliopsida</taxon>
        <taxon>eudicotyledons</taxon>
        <taxon>Gunneridae</taxon>
        <taxon>Pentapetalae</taxon>
        <taxon>asterids</taxon>
        <taxon>lamiids</taxon>
        <taxon>Solanales</taxon>
        <taxon>Solanaceae</taxon>
        <taxon>Nicotianoideae</taxon>
        <taxon>Nicotianeae</taxon>
        <taxon>Nicotiana</taxon>
    </lineage>
</organism>
<keyword evidence="4" id="KW-1185">Reference proteome</keyword>